<dbReference type="Proteomes" id="UP000490939">
    <property type="component" value="Unassembled WGS sequence"/>
</dbReference>
<feature type="region of interest" description="Disordered" evidence="1">
    <location>
        <begin position="1"/>
        <end position="50"/>
    </location>
</feature>
<organism evidence="2 3">
    <name type="scientific">Venturia inaequalis</name>
    <name type="common">Apple scab fungus</name>
    <dbReference type="NCBI Taxonomy" id="5025"/>
    <lineage>
        <taxon>Eukaryota</taxon>
        <taxon>Fungi</taxon>
        <taxon>Dikarya</taxon>
        <taxon>Ascomycota</taxon>
        <taxon>Pezizomycotina</taxon>
        <taxon>Dothideomycetes</taxon>
        <taxon>Pleosporomycetidae</taxon>
        <taxon>Venturiales</taxon>
        <taxon>Venturiaceae</taxon>
        <taxon>Venturia</taxon>
    </lineage>
</organism>
<accession>A0A8H3V3A8</accession>
<evidence type="ECO:0000256" key="1">
    <source>
        <dbReference type="SAM" id="MobiDB-lite"/>
    </source>
</evidence>
<name>A0A8H3V3A8_VENIN</name>
<feature type="compositionally biased region" description="Polar residues" evidence="1">
    <location>
        <begin position="1"/>
        <end position="11"/>
    </location>
</feature>
<evidence type="ECO:0000313" key="3">
    <source>
        <dbReference type="Proteomes" id="UP000490939"/>
    </source>
</evidence>
<sequence length="311" mass="34732">MAPSSKNTKNMPSMDDKATAKANDAVEELPTPLALTQSSTDPRDISNPNATVALSSDYQEVVPSTGDKIATRGHNILTELPWELWLTVSSFLPPSTARNFALSCCNTFNLMGQDTKTALQRPENYRERLRFLEAQDVHFPDHLLCLDCGIYHQRRDTAAIHYDIPYAIHQLSNRSTPAPVRYPGSLHQGCPADAEGAVTFRLMPRDVFNWTTLHLIAREARLGAEYGQGSIKSVMFAHIRSRIYDAPWRHVREIRVIEGKVIAKNRARSAQKPKDTTTILSTRTRTVVQIGLPFVSYRMGHINNPIVGTAA</sequence>
<gene>
    <name evidence="2" type="ORF">EG327_006504</name>
</gene>
<dbReference type="AlphaFoldDB" id="A0A8H3V3A8"/>
<evidence type="ECO:0000313" key="2">
    <source>
        <dbReference type="EMBL" id="KAE9980625.1"/>
    </source>
</evidence>
<dbReference type="EMBL" id="WNWR01000382">
    <property type="protein sequence ID" value="KAE9980625.1"/>
    <property type="molecule type" value="Genomic_DNA"/>
</dbReference>
<evidence type="ECO:0008006" key="4">
    <source>
        <dbReference type="Google" id="ProtNLM"/>
    </source>
</evidence>
<reference evidence="2 3" key="1">
    <citation type="submission" date="2019-07" db="EMBL/GenBank/DDBJ databases">
        <title>Venturia inaequalis Genome Resource.</title>
        <authorList>
            <person name="Lichtner F.J."/>
        </authorList>
    </citation>
    <scope>NUCLEOTIDE SEQUENCE [LARGE SCALE GENOMIC DNA]</scope>
    <source>
        <strain evidence="2 3">DMI_063113</strain>
    </source>
</reference>
<comment type="caution">
    <text evidence="2">The sequence shown here is derived from an EMBL/GenBank/DDBJ whole genome shotgun (WGS) entry which is preliminary data.</text>
</comment>
<feature type="compositionally biased region" description="Polar residues" evidence="1">
    <location>
        <begin position="34"/>
        <end position="50"/>
    </location>
</feature>
<proteinExistence type="predicted"/>
<protein>
    <recommendedName>
        <fullName evidence="4">F-box domain-containing protein</fullName>
    </recommendedName>
</protein>
<keyword evidence="3" id="KW-1185">Reference proteome</keyword>